<organism evidence="3 4">
    <name type="scientific">Streptomyces roseolilacinus</name>
    <dbReference type="NCBI Taxonomy" id="66904"/>
    <lineage>
        <taxon>Bacteria</taxon>
        <taxon>Bacillati</taxon>
        <taxon>Actinomycetota</taxon>
        <taxon>Actinomycetes</taxon>
        <taxon>Kitasatosporales</taxon>
        <taxon>Streptomycetaceae</taxon>
        <taxon>Streptomyces</taxon>
    </lineage>
</organism>
<feature type="transmembrane region" description="Helical" evidence="1">
    <location>
        <begin position="25"/>
        <end position="49"/>
    </location>
</feature>
<evidence type="ECO:0000313" key="3">
    <source>
        <dbReference type="EMBL" id="GGP89309.1"/>
    </source>
</evidence>
<name>A0A918EIJ1_9ACTN</name>
<keyword evidence="1" id="KW-0812">Transmembrane</keyword>
<reference evidence="3" key="2">
    <citation type="submission" date="2020-09" db="EMBL/GenBank/DDBJ databases">
        <authorList>
            <person name="Sun Q."/>
            <person name="Ohkuma M."/>
        </authorList>
    </citation>
    <scope>NUCLEOTIDE SEQUENCE</scope>
    <source>
        <strain evidence="3">JCM 4335</strain>
    </source>
</reference>
<sequence>MTDHRADPAPRRGAHPDRGQAAIEFAGWIAVLLIAALAAVQLGIVAYAAQQAGTAARAAARVASQGGNGEAAGYGAMSGWLADGATVSAPSGAGAEDVTATVTVTVPTVLPLLGFDPVTRTTTMPVTTSEGGTP</sequence>
<keyword evidence="1" id="KW-0472">Membrane</keyword>
<reference evidence="3" key="1">
    <citation type="journal article" date="2014" name="Int. J. Syst. Evol. Microbiol.">
        <title>Complete genome sequence of Corynebacterium casei LMG S-19264T (=DSM 44701T), isolated from a smear-ripened cheese.</title>
        <authorList>
            <consortium name="US DOE Joint Genome Institute (JGI-PGF)"/>
            <person name="Walter F."/>
            <person name="Albersmeier A."/>
            <person name="Kalinowski J."/>
            <person name="Ruckert C."/>
        </authorList>
    </citation>
    <scope>NUCLEOTIDE SEQUENCE</scope>
    <source>
        <strain evidence="3">JCM 4335</strain>
    </source>
</reference>
<keyword evidence="4" id="KW-1185">Reference proteome</keyword>
<dbReference type="Pfam" id="PF07811">
    <property type="entry name" value="TadE"/>
    <property type="match status" value="1"/>
</dbReference>
<dbReference type="Proteomes" id="UP000654123">
    <property type="component" value="Unassembled WGS sequence"/>
</dbReference>
<dbReference type="InterPro" id="IPR012495">
    <property type="entry name" value="TadE-like_dom"/>
</dbReference>
<evidence type="ECO:0000256" key="1">
    <source>
        <dbReference type="SAM" id="Phobius"/>
    </source>
</evidence>
<dbReference type="AlphaFoldDB" id="A0A918EIJ1"/>
<keyword evidence="1" id="KW-1133">Transmembrane helix</keyword>
<gene>
    <name evidence="3" type="ORF">GCM10010249_03850</name>
</gene>
<dbReference type="RefSeq" id="WP_189529456.1">
    <property type="nucleotide sequence ID" value="NZ_BMSV01000001.1"/>
</dbReference>
<protein>
    <submittedName>
        <fullName evidence="3">Septum formation initiator</fullName>
    </submittedName>
</protein>
<dbReference type="EMBL" id="BMSV01000001">
    <property type="protein sequence ID" value="GGP89309.1"/>
    <property type="molecule type" value="Genomic_DNA"/>
</dbReference>
<accession>A0A918EIJ1</accession>
<proteinExistence type="predicted"/>
<comment type="caution">
    <text evidence="3">The sequence shown here is derived from an EMBL/GenBank/DDBJ whole genome shotgun (WGS) entry which is preliminary data.</text>
</comment>
<evidence type="ECO:0000313" key="4">
    <source>
        <dbReference type="Proteomes" id="UP000654123"/>
    </source>
</evidence>
<evidence type="ECO:0000259" key="2">
    <source>
        <dbReference type="Pfam" id="PF07811"/>
    </source>
</evidence>
<feature type="domain" description="TadE-like" evidence="2">
    <location>
        <begin position="19"/>
        <end position="61"/>
    </location>
</feature>